<dbReference type="EMBL" id="LGST01000017">
    <property type="protein sequence ID" value="KNE00741.1"/>
    <property type="molecule type" value="Genomic_DNA"/>
</dbReference>
<comment type="caution">
    <text evidence="1">The sequence shown here is derived from an EMBL/GenBank/DDBJ whole genome shotgun (WGS) entry which is preliminary data.</text>
</comment>
<dbReference type="AlphaFoldDB" id="A0A0L0P3Y2"/>
<accession>A0A0L0P3Y2</accession>
<reference evidence="2" key="1">
    <citation type="journal article" date="2015" name="BMC Genomics">
        <title>Draft genome of a commonly misdiagnosed multidrug resistant pathogen Candida auris.</title>
        <authorList>
            <person name="Chatterjee S."/>
            <person name="Alampalli S.V."/>
            <person name="Nageshan R.K."/>
            <person name="Chettiar S.T."/>
            <person name="Joshi S."/>
            <person name="Tatu U.S."/>
        </authorList>
    </citation>
    <scope>NUCLEOTIDE SEQUENCE [LARGE SCALE GENOMIC DNA]</scope>
    <source>
        <strain evidence="2">6684</strain>
    </source>
</reference>
<gene>
    <name evidence="1" type="ORF">QG37_02271</name>
</gene>
<evidence type="ECO:0000313" key="1">
    <source>
        <dbReference type="EMBL" id="KNE00741.1"/>
    </source>
</evidence>
<evidence type="ECO:0000313" key="2">
    <source>
        <dbReference type="Proteomes" id="UP000037122"/>
    </source>
</evidence>
<protein>
    <submittedName>
        <fullName evidence="1">Uncharacterized protein</fullName>
    </submittedName>
</protein>
<dbReference type="VEuPathDB" id="FungiDB:QG37_02271"/>
<dbReference type="Proteomes" id="UP000037122">
    <property type="component" value="Unassembled WGS sequence"/>
</dbReference>
<sequence>MRKVLDDSAFTLLRNVTAVLFSAREFGFTEESGPQANSDRQMIRASTFKTSPNQIVSANKIDNREGRGLI</sequence>
<organism evidence="1 2">
    <name type="scientific">Candidozyma auris</name>
    <name type="common">Yeast</name>
    <name type="synonym">Candida auris</name>
    <dbReference type="NCBI Taxonomy" id="498019"/>
    <lineage>
        <taxon>Eukaryota</taxon>
        <taxon>Fungi</taxon>
        <taxon>Dikarya</taxon>
        <taxon>Ascomycota</taxon>
        <taxon>Saccharomycotina</taxon>
        <taxon>Pichiomycetes</taxon>
        <taxon>Metschnikowiaceae</taxon>
        <taxon>Candidozyma</taxon>
    </lineage>
</organism>
<name>A0A0L0P3Y2_CANAR</name>
<proteinExistence type="predicted"/>